<proteinExistence type="predicted"/>
<reference evidence="1" key="3">
    <citation type="submission" date="2023-05" db="EMBL/GenBank/DDBJ databases">
        <authorList>
            <person name="Smith C.H."/>
        </authorList>
    </citation>
    <scope>NUCLEOTIDE SEQUENCE</scope>
    <source>
        <strain evidence="1">CHS0354</strain>
        <tissue evidence="1">Mantle</tissue>
    </source>
</reference>
<dbReference type="EMBL" id="JAEAOA010000768">
    <property type="protein sequence ID" value="KAK3600025.1"/>
    <property type="molecule type" value="Genomic_DNA"/>
</dbReference>
<accession>A0AAE0SYK2</accession>
<keyword evidence="2" id="KW-1185">Reference proteome</keyword>
<protein>
    <submittedName>
        <fullName evidence="1">Uncharacterized protein</fullName>
    </submittedName>
</protein>
<sequence>MQIRDEIRKNVKKTSKDRKKAISEKANVLTIHRHRLNLIVNETSSLLWNTSNLRCRHQVFAGTPQT</sequence>
<dbReference type="AlphaFoldDB" id="A0AAE0SYK2"/>
<evidence type="ECO:0000313" key="2">
    <source>
        <dbReference type="Proteomes" id="UP001195483"/>
    </source>
</evidence>
<gene>
    <name evidence="1" type="ORF">CHS0354_012701</name>
</gene>
<comment type="caution">
    <text evidence="1">The sequence shown here is derived from an EMBL/GenBank/DDBJ whole genome shotgun (WGS) entry which is preliminary data.</text>
</comment>
<name>A0AAE0SYK2_9BIVA</name>
<organism evidence="1 2">
    <name type="scientific">Potamilus streckersoni</name>
    <dbReference type="NCBI Taxonomy" id="2493646"/>
    <lineage>
        <taxon>Eukaryota</taxon>
        <taxon>Metazoa</taxon>
        <taxon>Spiralia</taxon>
        <taxon>Lophotrochozoa</taxon>
        <taxon>Mollusca</taxon>
        <taxon>Bivalvia</taxon>
        <taxon>Autobranchia</taxon>
        <taxon>Heteroconchia</taxon>
        <taxon>Palaeoheterodonta</taxon>
        <taxon>Unionida</taxon>
        <taxon>Unionoidea</taxon>
        <taxon>Unionidae</taxon>
        <taxon>Ambleminae</taxon>
        <taxon>Lampsilini</taxon>
        <taxon>Potamilus</taxon>
    </lineage>
</organism>
<reference evidence="1" key="2">
    <citation type="journal article" date="2021" name="Genome Biol. Evol.">
        <title>Developing a high-quality reference genome for a parasitic bivalve with doubly uniparental inheritance (Bivalvia: Unionida).</title>
        <authorList>
            <person name="Smith C.H."/>
        </authorList>
    </citation>
    <scope>NUCLEOTIDE SEQUENCE</scope>
    <source>
        <strain evidence="1">CHS0354</strain>
        <tissue evidence="1">Mantle</tissue>
    </source>
</reference>
<evidence type="ECO:0000313" key="1">
    <source>
        <dbReference type="EMBL" id="KAK3600025.1"/>
    </source>
</evidence>
<reference evidence="1" key="1">
    <citation type="journal article" date="2021" name="Genome Biol. Evol.">
        <title>A High-Quality Reference Genome for a Parasitic Bivalve with Doubly Uniparental Inheritance (Bivalvia: Unionida).</title>
        <authorList>
            <person name="Smith C.H."/>
        </authorList>
    </citation>
    <scope>NUCLEOTIDE SEQUENCE</scope>
    <source>
        <strain evidence="1">CHS0354</strain>
    </source>
</reference>
<dbReference type="Proteomes" id="UP001195483">
    <property type="component" value="Unassembled WGS sequence"/>
</dbReference>